<dbReference type="EMBL" id="AFCW01001662">
    <property type="protein sequence ID" value="EHD00278.1"/>
    <property type="molecule type" value="Genomic_DNA"/>
</dbReference>
<name>G5RZT8_SALET</name>
<comment type="caution">
    <text evidence="1">The sequence shown here is derived from an EMBL/GenBank/DDBJ whole genome shotgun (WGS) entry which is preliminary data.</text>
</comment>
<dbReference type="AlphaFoldDB" id="G5RZT8"/>
<organism evidence="1 2">
    <name type="scientific">Salmonella enterica subsp. enterica serovar Urbana str. R8-2977</name>
    <dbReference type="NCBI Taxonomy" id="913084"/>
    <lineage>
        <taxon>Bacteria</taxon>
        <taxon>Pseudomonadati</taxon>
        <taxon>Pseudomonadota</taxon>
        <taxon>Gammaproteobacteria</taxon>
        <taxon>Enterobacterales</taxon>
        <taxon>Enterobacteriaceae</taxon>
        <taxon>Salmonella</taxon>
    </lineage>
</organism>
<protein>
    <submittedName>
        <fullName evidence="1">Uncharacterized protein</fullName>
    </submittedName>
</protein>
<evidence type="ECO:0000313" key="2">
    <source>
        <dbReference type="Proteomes" id="UP000004776"/>
    </source>
</evidence>
<feature type="non-terminal residue" evidence="1">
    <location>
        <position position="40"/>
    </location>
</feature>
<dbReference type="Proteomes" id="UP000004776">
    <property type="component" value="Unassembled WGS sequence"/>
</dbReference>
<accession>G5RZT8</accession>
<sequence length="40" mass="4278">MHGFLMTNALAKRAQASGAILSQRPCGRILIKLGVELLQA</sequence>
<gene>
    <name evidence="1" type="ORF">LTSEURB_4366</name>
</gene>
<evidence type="ECO:0000313" key="1">
    <source>
        <dbReference type="EMBL" id="EHD00278.1"/>
    </source>
</evidence>
<reference evidence="1 2" key="1">
    <citation type="journal article" date="2011" name="BMC Genomics">
        <title>Genome sequencing reveals diversification of virulence factor content and possible host adaptation in distinct subpopulations of Salmonella enterica.</title>
        <authorList>
            <person name="den Bakker H.C."/>
            <person name="Moreno Switt A.I."/>
            <person name="Govoni G."/>
            <person name="Cummings C.A."/>
            <person name="Ranieri M.L."/>
            <person name="Degoricija L."/>
            <person name="Hoelzer K."/>
            <person name="Rodriguez-Rivera L.D."/>
            <person name="Brown S."/>
            <person name="Bolchacova E."/>
            <person name="Furtado M.R."/>
            <person name="Wiedmann M."/>
        </authorList>
    </citation>
    <scope>NUCLEOTIDE SEQUENCE [LARGE SCALE GENOMIC DNA]</scope>
    <source>
        <strain evidence="1 2">R8-2977</strain>
    </source>
</reference>
<proteinExistence type="predicted"/>